<gene>
    <name evidence="2" type="ORF">Dbus_chr3Lg1521</name>
</gene>
<reference evidence="2 3" key="1">
    <citation type="submission" date="2015-08" db="EMBL/GenBank/DDBJ databases">
        <title>Ancestral chromatin configuration constrains chromatin evolution on differentiating sex chromosomes in Drosophila.</title>
        <authorList>
            <person name="Zhou Q."/>
            <person name="Bachtrog D."/>
        </authorList>
    </citation>
    <scope>NUCLEOTIDE SEQUENCE [LARGE SCALE GENOMIC DNA]</scope>
    <source>
        <tissue evidence="2">Whole larvae</tissue>
    </source>
</reference>
<dbReference type="STRING" id="30019.A0A0M4EQ56"/>
<dbReference type="AlphaFoldDB" id="A0A0M4EQ56"/>
<evidence type="ECO:0000313" key="2">
    <source>
        <dbReference type="EMBL" id="ALC44355.1"/>
    </source>
</evidence>
<keyword evidence="1" id="KW-1133">Transmembrane helix</keyword>
<feature type="transmembrane region" description="Helical" evidence="1">
    <location>
        <begin position="120"/>
        <end position="141"/>
    </location>
</feature>
<feature type="transmembrane region" description="Helical" evidence="1">
    <location>
        <begin position="86"/>
        <end position="108"/>
    </location>
</feature>
<dbReference type="InterPro" id="IPR019149">
    <property type="entry name" value="ABHD18"/>
</dbReference>
<feature type="transmembrane region" description="Helical" evidence="1">
    <location>
        <begin position="63"/>
        <end position="80"/>
    </location>
</feature>
<organism evidence="2 3">
    <name type="scientific">Drosophila busckii</name>
    <name type="common">Fruit fly</name>
    <dbReference type="NCBI Taxonomy" id="30019"/>
    <lineage>
        <taxon>Eukaryota</taxon>
        <taxon>Metazoa</taxon>
        <taxon>Ecdysozoa</taxon>
        <taxon>Arthropoda</taxon>
        <taxon>Hexapoda</taxon>
        <taxon>Insecta</taxon>
        <taxon>Pterygota</taxon>
        <taxon>Neoptera</taxon>
        <taxon>Endopterygota</taxon>
        <taxon>Diptera</taxon>
        <taxon>Brachycera</taxon>
        <taxon>Muscomorpha</taxon>
        <taxon>Ephydroidea</taxon>
        <taxon>Drosophilidae</taxon>
        <taxon>Drosophila</taxon>
    </lineage>
</organism>
<evidence type="ECO:0000256" key="1">
    <source>
        <dbReference type="SAM" id="Phobius"/>
    </source>
</evidence>
<dbReference type="PANTHER" id="PTHR13617">
    <property type="entry name" value="PROTEIN ABHD18"/>
    <property type="match status" value="1"/>
</dbReference>
<sequence length="146" mass="16448">MSKCIKKNKFILSFQFFWRRRNFIAKPLLKEANIGSIILENPFYGVRKPDDQIRSNLHNVSDIFVMGGCLILECLVLLHWCERNGFGPLGITGLSMGGHCTICCVIDIDIYFAVTGESSLVLGIVLHMYFDCGMLGVGLSWNELLQ</sequence>
<dbReference type="Proteomes" id="UP000494163">
    <property type="component" value="Chromosome 3L"/>
</dbReference>
<dbReference type="Pfam" id="PF09752">
    <property type="entry name" value="ABHD18"/>
    <property type="match status" value="1"/>
</dbReference>
<evidence type="ECO:0000313" key="3">
    <source>
        <dbReference type="Proteomes" id="UP000494163"/>
    </source>
</evidence>
<dbReference type="EMBL" id="CP012525">
    <property type="protein sequence ID" value="ALC44355.1"/>
    <property type="molecule type" value="Genomic_DNA"/>
</dbReference>
<protein>
    <submittedName>
        <fullName evidence="2">CG32112</fullName>
    </submittedName>
</protein>
<proteinExistence type="predicted"/>
<accession>A0A0M4EQ56</accession>
<keyword evidence="1" id="KW-0812">Transmembrane</keyword>
<dbReference type="OrthoDB" id="9987145at2759"/>
<dbReference type="PANTHER" id="PTHR13617:SF14">
    <property type="entry name" value="PROTEIN ABHD18"/>
    <property type="match status" value="1"/>
</dbReference>
<keyword evidence="1" id="KW-0472">Membrane</keyword>
<keyword evidence="3" id="KW-1185">Reference proteome</keyword>
<name>A0A0M4EQ56_DROBS</name>